<sequence>MKHIILSLRDMEAERTRGDKARVLIDTVRRKGDDASSKMICFLCDLDRRFSESLGLM</sequence>
<protein>
    <recommendedName>
        <fullName evidence="1">CARD domain-containing protein</fullName>
    </recommendedName>
</protein>
<dbReference type="GO" id="GO:0042981">
    <property type="term" value="P:regulation of apoptotic process"/>
    <property type="evidence" value="ECO:0007669"/>
    <property type="project" value="InterPro"/>
</dbReference>
<dbReference type="Proteomes" id="UP000242638">
    <property type="component" value="Unassembled WGS sequence"/>
</dbReference>
<dbReference type="Pfam" id="PF00619">
    <property type="entry name" value="CARD"/>
    <property type="match status" value="1"/>
</dbReference>
<evidence type="ECO:0000259" key="1">
    <source>
        <dbReference type="Pfam" id="PF00619"/>
    </source>
</evidence>
<dbReference type="Gene3D" id="1.10.533.10">
    <property type="entry name" value="Death Domain, Fas"/>
    <property type="match status" value="1"/>
</dbReference>
<evidence type="ECO:0000313" key="3">
    <source>
        <dbReference type="Proteomes" id="UP000242638"/>
    </source>
</evidence>
<name>A0A3P9NI34_POERE</name>
<proteinExistence type="predicted"/>
<reference evidence="3" key="1">
    <citation type="submission" date="2013-11" db="EMBL/GenBank/DDBJ databases">
        <title>The genomic landscape of the Guanapo guppy.</title>
        <authorList>
            <person name="Kuenstner A."/>
            <person name="Dreyer C."/>
        </authorList>
    </citation>
    <scope>NUCLEOTIDE SEQUENCE</scope>
    <source>
        <strain evidence="3">Guanapo</strain>
    </source>
</reference>
<keyword evidence="3" id="KW-1185">Reference proteome</keyword>
<dbReference type="Ensembl" id="ENSPRET00000009313.1">
    <property type="protein sequence ID" value="ENSPREP00000009204.1"/>
    <property type="gene ID" value="ENSPREG00000006285.1"/>
</dbReference>
<accession>A0A3P9NI34</accession>
<reference evidence="2" key="3">
    <citation type="submission" date="2025-09" db="UniProtKB">
        <authorList>
            <consortium name="Ensembl"/>
        </authorList>
    </citation>
    <scope>IDENTIFICATION</scope>
    <source>
        <strain evidence="2">Guanapo</strain>
    </source>
</reference>
<dbReference type="AlphaFoldDB" id="A0A3P9NI34"/>
<dbReference type="InterPro" id="IPR001315">
    <property type="entry name" value="CARD"/>
</dbReference>
<dbReference type="OMA" id="ASSKMIC"/>
<feature type="domain" description="CARD" evidence="1">
    <location>
        <begin position="12"/>
        <end position="47"/>
    </location>
</feature>
<dbReference type="SUPFAM" id="SSF47986">
    <property type="entry name" value="DEATH domain"/>
    <property type="match status" value="1"/>
</dbReference>
<dbReference type="STRING" id="8081.ENSPREP00000009204"/>
<dbReference type="InterPro" id="IPR011029">
    <property type="entry name" value="DEATH-like_dom_sf"/>
</dbReference>
<dbReference type="Bgee" id="ENSPREG00000006285">
    <property type="expression patterns" value="Expressed in caudal fin"/>
</dbReference>
<organism evidence="2 3">
    <name type="scientific">Poecilia reticulata</name>
    <name type="common">Guppy</name>
    <name type="synonym">Acanthophacelus reticulatus</name>
    <dbReference type="NCBI Taxonomy" id="8081"/>
    <lineage>
        <taxon>Eukaryota</taxon>
        <taxon>Metazoa</taxon>
        <taxon>Chordata</taxon>
        <taxon>Craniata</taxon>
        <taxon>Vertebrata</taxon>
        <taxon>Euteleostomi</taxon>
        <taxon>Actinopterygii</taxon>
        <taxon>Neopterygii</taxon>
        <taxon>Teleostei</taxon>
        <taxon>Neoteleostei</taxon>
        <taxon>Acanthomorphata</taxon>
        <taxon>Ovalentaria</taxon>
        <taxon>Atherinomorphae</taxon>
        <taxon>Cyprinodontiformes</taxon>
        <taxon>Poeciliidae</taxon>
        <taxon>Poeciliinae</taxon>
        <taxon>Poecilia</taxon>
    </lineage>
</organism>
<evidence type="ECO:0000313" key="2">
    <source>
        <dbReference type="Ensembl" id="ENSPREP00000009204.1"/>
    </source>
</evidence>
<dbReference type="GeneTree" id="ENSGT01040000241487"/>
<reference evidence="2" key="2">
    <citation type="submission" date="2025-08" db="UniProtKB">
        <authorList>
            <consortium name="Ensembl"/>
        </authorList>
    </citation>
    <scope>IDENTIFICATION</scope>
    <source>
        <strain evidence="2">Guanapo</strain>
    </source>
</reference>